<evidence type="ECO:0000259" key="1">
    <source>
        <dbReference type="Pfam" id="PF05699"/>
    </source>
</evidence>
<dbReference type="Pfam" id="PF05699">
    <property type="entry name" value="Dimer_Tnp_hAT"/>
    <property type="match status" value="1"/>
</dbReference>
<dbReference type="SUPFAM" id="SSF53098">
    <property type="entry name" value="Ribonuclease H-like"/>
    <property type="match status" value="1"/>
</dbReference>
<reference evidence="2 3" key="1">
    <citation type="submission" date="2022-12" db="EMBL/GenBank/DDBJ databases">
        <title>Chromosome-level genome of Tegillarca granosa.</title>
        <authorList>
            <person name="Kim J."/>
        </authorList>
    </citation>
    <scope>NUCLEOTIDE SEQUENCE [LARGE SCALE GENOMIC DNA]</scope>
    <source>
        <strain evidence="2">Teg-2019</strain>
        <tissue evidence="2">Adductor muscle</tissue>
    </source>
</reference>
<dbReference type="InterPro" id="IPR008906">
    <property type="entry name" value="HATC_C_dom"/>
</dbReference>
<dbReference type="PANTHER" id="PTHR46880">
    <property type="entry name" value="RAS-ASSOCIATING DOMAIN-CONTAINING PROTEIN"/>
    <property type="match status" value="1"/>
</dbReference>
<dbReference type="PANTHER" id="PTHR46880:SF5">
    <property type="entry name" value="DUF4371 DOMAIN-CONTAINING PROTEIN"/>
    <property type="match status" value="1"/>
</dbReference>
<dbReference type="Proteomes" id="UP001217089">
    <property type="component" value="Unassembled WGS sequence"/>
</dbReference>
<organism evidence="2 3">
    <name type="scientific">Tegillarca granosa</name>
    <name type="common">Malaysian cockle</name>
    <name type="synonym">Anadara granosa</name>
    <dbReference type="NCBI Taxonomy" id="220873"/>
    <lineage>
        <taxon>Eukaryota</taxon>
        <taxon>Metazoa</taxon>
        <taxon>Spiralia</taxon>
        <taxon>Lophotrochozoa</taxon>
        <taxon>Mollusca</taxon>
        <taxon>Bivalvia</taxon>
        <taxon>Autobranchia</taxon>
        <taxon>Pteriomorphia</taxon>
        <taxon>Arcoida</taxon>
        <taxon>Arcoidea</taxon>
        <taxon>Arcidae</taxon>
        <taxon>Tegillarca</taxon>
    </lineage>
</organism>
<comment type="caution">
    <text evidence="2">The sequence shown here is derived from an EMBL/GenBank/DDBJ whole genome shotgun (WGS) entry which is preliminary data.</text>
</comment>
<accession>A0ABQ9FYZ1</accession>
<dbReference type="InterPro" id="IPR012337">
    <property type="entry name" value="RNaseH-like_sf"/>
</dbReference>
<keyword evidence="3" id="KW-1185">Reference proteome</keyword>
<gene>
    <name evidence="2" type="ORF">KUTeg_002527</name>
</gene>
<sequence>MIDESTDLTVQKYLSVCVRYVQNGVANTKFLTNVNIEDGKAHTIVNELISCLVKFGLDPTKRVSLATDGASTMIGKKLALIHCIAHRLNLAVSDSIKKDAVLENFRDKFNSLYYFFSSSSNRTYKLKCIQDLLRQPNLSIKEPHSIRWLGLKNAVEAVYESYNSVLETLSFFAAKKNSTAKGLLKCFPDFKTVLLVAFMLDIHQEVGELSKALQAKDMLFSEIEPLMESTLEKLNFLESKDGAGMKDMRACIQIKEEESEKVAYLNEKKLDRYMEGIEGELISLRGRYVCNLRENIKKRIKREDGEIFRDFSRVCEPCTDNTVDDSECNDAVNALGVLYGEDKIVKIVHGGTDDAEEETKEVSKILDKSKLIQQWPKLRDMMKGSCRELSAQELCKKVICHYSDKGLSEFSKLCEIALCMTVISVECERSFSTQNRIKNKYRSSLKTENLDVFIAV</sequence>
<proteinExistence type="predicted"/>
<evidence type="ECO:0000313" key="3">
    <source>
        <dbReference type="Proteomes" id="UP001217089"/>
    </source>
</evidence>
<name>A0ABQ9FYZ1_TEGGR</name>
<evidence type="ECO:0000313" key="2">
    <source>
        <dbReference type="EMBL" id="KAJ8320940.1"/>
    </source>
</evidence>
<protein>
    <recommendedName>
        <fullName evidence="1">HAT C-terminal dimerisation domain-containing protein</fullName>
    </recommendedName>
</protein>
<dbReference type="EMBL" id="JARBDR010000141">
    <property type="protein sequence ID" value="KAJ8320940.1"/>
    <property type="molecule type" value="Genomic_DNA"/>
</dbReference>
<feature type="domain" description="HAT C-terminal dimerisation" evidence="1">
    <location>
        <begin position="411"/>
        <end position="453"/>
    </location>
</feature>